<comment type="caution">
    <text evidence="1">The sequence shown here is derived from an EMBL/GenBank/DDBJ whole genome shotgun (WGS) entry which is preliminary data.</text>
</comment>
<name>A0ABV2QXP9_9HYPH</name>
<evidence type="ECO:0000313" key="1">
    <source>
        <dbReference type="EMBL" id="MET4633795.1"/>
    </source>
</evidence>
<dbReference type="EMBL" id="JBEPSM010000001">
    <property type="protein sequence ID" value="MET4633795.1"/>
    <property type="molecule type" value="Genomic_DNA"/>
</dbReference>
<dbReference type="Proteomes" id="UP001549321">
    <property type="component" value="Unassembled WGS sequence"/>
</dbReference>
<keyword evidence="2" id="KW-1185">Reference proteome</keyword>
<protein>
    <recommendedName>
        <fullName evidence="3">GNAT family N-acetyltransferase</fullName>
    </recommendedName>
</protein>
<evidence type="ECO:0000313" key="2">
    <source>
        <dbReference type="Proteomes" id="UP001549321"/>
    </source>
</evidence>
<proteinExistence type="predicted"/>
<sequence>MSDLVRLAARNNAEWCDAVCRSWGRPGEFRPNVWLNRHPAPPFYPNAVTLTPDDDGRQRAALEALANELGSGFAIKDSFATLDLAPLGLAPLFSASWIARLPANPAPEGDPDGLDWRIVGTPEAFDAWQSGWSGDASTPSPFAATLLEDPAITLIGGWRGDTILAGAALNRSAGAVGWSNVFVPDEAAPECRAGALRFALGLAGNLPLLGYERGEALAQSLALGFTACGPLTIWGR</sequence>
<reference evidence="1 2" key="1">
    <citation type="submission" date="2024-06" db="EMBL/GenBank/DDBJ databases">
        <title>Sorghum-associated microbial communities from plants grown in Nebraska, USA.</title>
        <authorList>
            <person name="Schachtman D."/>
        </authorList>
    </citation>
    <scope>NUCLEOTIDE SEQUENCE [LARGE SCALE GENOMIC DNA]</scope>
    <source>
        <strain evidence="1 2">3207</strain>
    </source>
</reference>
<evidence type="ECO:0008006" key="3">
    <source>
        <dbReference type="Google" id="ProtNLM"/>
    </source>
</evidence>
<organism evidence="1 2">
    <name type="scientific">Kaistia defluvii</name>
    <dbReference type="NCBI Taxonomy" id="410841"/>
    <lineage>
        <taxon>Bacteria</taxon>
        <taxon>Pseudomonadati</taxon>
        <taxon>Pseudomonadota</taxon>
        <taxon>Alphaproteobacteria</taxon>
        <taxon>Hyphomicrobiales</taxon>
        <taxon>Kaistiaceae</taxon>
        <taxon>Kaistia</taxon>
    </lineage>
</organism>
<accession>A0ABV2QXP9</accession>
<gene>
    <name evidence="1" type="ORF">ABIE08_001708</name>
</gene>
<dbReference type="RefSeq" id="WP_354550281.1">
    <property type="nucleotide sequence ID" value="NZ_JBEPSM010000001.1"/>
</dbReference>